<evidence type="ECO:0000313" key="1">
    <source>
        <dbReference type="EMBL" id="MDX8044641.1"/>
    </source>
</evidence>
<reference evidence="1" key="1">
    <citation type="submission" date="2023-11" db="EMBL/GenBank/DDBJ databases">
        <title>Gracilibacillus pellucida a moderately halophilic bacterium isolated from saline soil in Xinjiang province.</title>
        <authorList>
            <person name="Zhang Z."/>
            <person name="Tan F."/>
            <person name="Wang Y."/>
            <person name="Xia M."/>
        </authorList>
    </citation>
    <scope>NUCLEOTIDE SEQUENCE</scope>
    <source>
        <strain evidence="1">S3-1-1</strain>
    </source>
</reference>
<proteinExistence type="predicted"/>
<comment type="caution">
    <text evidence="1">The sequence shown here is derived from an EMBL/GenBank/DDBJ whole genome shotgun (WGS) entry which is preliminary data.</text>
</comment>
<organism evidence="1 2">
    <name type="scientific">Gracilibacillus pellucidus</name>
    <dbReference type="NCBI Taxonomy" id="3095368"/>
    <lineage>
        <taxon>Bacteria</taxon>
        <taxon>Bacillati</taxon>
        <taxon>Bacillota</taxon>
        <taxon>Bacilli</taxon>
        <taxon>Bacillales</taxon>
        <taxon>Bacillaceae</taxon>
        <taxon>Gracilibacillus</taxon>
    </lineage>
</organism>
<keyword evidence="2" id="KW-1185">Reference proteome</keyword>
<name>A0ACC6M163_9BACI</name>
<dbReference type="EMBL" id="JAWZSR010000001">
    <property type="protein sequence ID" value="MDX8044641.1"/>
    <property type="molecule type" value="Genomic_DNA"/>
</dbReference>
<evidence type="ECO:0000313" key="2">
    <source>
        <dbReference type="Proteomes" id="UP001277972"/>
    </source>
</evidence>
<sequence>MRKLVLVFLLFFAFTIPVMADGQHVYDDAALFTDTEKAELEQLAAQYSEKSEVELIVLTSDDMGGRNATEYANDFYDDAGPGYDHSHGSTAILTIKMADTKQDREVDLGAYGVAKEHLSDERMIQIREMIAPTLTDGNFVDAAKQFFDKVEEYLEVNPNVNPEGIFLKTWFQLAVALVVGAVVVGSMIFNMGGRVTVNHGTYVDQQNSRVVNKRDRFIRKTVHKTKIQKNNNKSGGGFGGGGMTSGGHSRTGSRGGF</sequence>
<protein>
    <submittedName>
        <fullName evidence="1">TPM domain-containing protein</fullName>
    </submittedName>
</protein>
<accession>A0ACC6M163</accession>
<dbReference type="Proteomes" id="UP001277972">
    <property type="component" value="Unassembled WGS sequence"/>
</dbReference>
<gene>
    <name evidence="1" type="ORF">SH601_01460</name>
</gene>